<evidence type="ECO:0000313" key="3">
    <source>
        <dbReference type="Proteomes" id="UP000570474"/>
    </source>
</evidence>
<dbReference type="RefSeq" id="WP_168874317.1">
    <property type="nucleotide sequence ID" value="NZ_JABAIA010000003.1"/>
</dbReference>
<accession>A0A847RRW9</accession>
<dbReference type="Proteomes" id="UP000570474">
    <property type="component" value="Unassembled WGS sequence"/>
</dbReference>
<proteinExistence type="predicted"/>
<evidence type="ECO:0000313" key="2">
    <source>
        <dbReference type="EMBL" id="NLR68400.1"/>
    </source>
</evidence>
<gene>
    <name evidence="2" type="ORF">HGH92_29100</name>
</gene>
<feature type="signal peptide" evidence="1">
    <location>
        <begin position="1"/>
        <end position="24"/>
    </location>
</feature>
<keyword evidence="3" id="KW-1185">Reference proteome</keyword>
<comment type="caution">
    <text evidence="2">The sequence shown here is derived from an EMBL/GenBank/DDBJ whole genome shotgun (WGS) entry which is preliminary data.</text>
</comment>
<reference evidence="2 3" key="1">
    <citation type="submission" date="2020-04" db="EMBL/GenBank/DDBJ databases">
        <authorList>
            <person name="Yin C."/>
        </authorList>
    </citation>
    <scope>NUCLEOTIDE SEQUENCE [LARGE SCALE GENOMIC DNA]</scope>
    <source>
        <strain evidence="2 3">Ae27</strain>
    </source>
</reference>
<dbReference type="EMBL" id="JABAIA010000003">
    <property type="protein sequence ID" value="NLR68400.1"/>
    <property type="molecule type" value="Genomic_DNA"/>
</dbReference>
<dbReference type="AlphaFoldDB" id="A0A847RRW9"/>
<protein>
    <submittedName>
        <fullName evidence="2">Uncharacterized protein</fullName>
    </submittedName>
</protein>
<sequence>MRRLASLLILVPAMAFFSCNNSGAAKEPVADSVKTVAFDFKGWLKHLKPVEMPLYSYGLENIDSTLGPFAQSGFYSVSAGILSRQKNYIAIAAQCMYKKDDQTSVMLLLIYSPEGKEIARQEIGMDKEETKNGESNAVHKWPEFINDSTFWVKESWYTRKKDATDGESKARIKQFRITGQGLVEAVPQETIPFDTYASRFKTLATPFTVQWNMTGLQPVSLLTPYYDFSELIYFEKIKLYHYGRINVPGKGVYLLYSAGPLESGESVMDSTVQLVYYTPDGKESSSVRLNGYTGSEGIYESASHAAIAADGTITVTEETNDEGVGGDLFFTYRLEDDMKYIPAGGAKFKRQLVGRNFIADDFTPADLKELLASRRNNYNGTMEMDTEFDQSMFTIPGNETIYVRLHVYDNGTEQLVEIYTVGTDLRVLDRYVAYNNLKKIPYEKASAHDNISVEGEIEKDDSAAKKLTLEGPAMMTLKDKLIVITPQGKFEVRN</sequence>
<feature type="chain" id="PRO_5032967523" evidence="1">
    <location>
        <begin position="25"/>
        <end position="494"/>
    </location>
</feature>
<name>A0A847RRW9_9BACT</name>
<evidence type="ECO:0000256" key="1">
    <source>
        <dbReference type="SAM" id="SignalP"/>
    </source>
</evidence>
<dbReference type="PROSITE" id="PS51257">
    <property type="entry name" value="PROKAR_LIPOPROTEIN"/>
    <property type="match status" value="1"/>
</dbReference>
<organism evidence="2 3">
    <name type="scientific">Chitinophaga varians</name>
    <dbReference type="NCBI Taxonomy" id="2202339"/>
    <lineage>
        <taxon>Bacteria</taxon>
        <taxon>Pseudomonadati</taxon>
        <taxon>Bacteroidota</taxon>
        <taxon>Chitinophagia</taxon>
        <taxon>Chitinophagales</taxon>
        <taxon>Chitinophagaceae</taxon>
        <taxon>Chitinophaga</taxon>
    </lineage>
</organism>
<keyword evidence="1" id="KW-0732">Signal</keyword>